<dbReference type="Proteomes" id="UP000782880">
    <property type="component" value="Unassembled WGS sequence"/>
</dbReference>
<sequence length="179" mass="18725">MIQNVLQKISGIVLAAALVLTGSACTSRPAPAPTASPAVTAIPEETDTAPTVDGAKDALFSLTMLDVGQGLSVLVQADGEYLLYDGGGRGASSYVVAYLQQHGVTELEWLVASHYDEDHVSGLVGVLHTTPVKKALMPDYTTDTQIYQSLQNALAEKAVTVTYPAQGDTFSLGGRKSKS</sequence>
<proteinExistence type="predicted"/>
<gene>
    <name evidence="3" type="ORF">K8V20_04525</name>
</gene>
<dbReference type="CDD" id="cd07731">
    <property type="entry name" value="ComA-like_MBL-fold"/>
    <property type="match status" value="1"/>
</dbReference>
<dbReference type="InterPro" id="IPR035681">
    <property type="entry name" value="ComA-like_MBL"/>
</dbReference>
<dbReference type="Gene3D" id="3.60.15.10">
    <property type="entry name" value="Ribonuclease Z/Hydroxyacylglutathione hydrolase-like"/>
    <property type="match status" value="1"/>
</dbReference>
<evidence type="ECO:0000313" key="4">
    <source>
        <dbReference type="Proteomes" id="UP000782880"/>
    </source>
</evidence>
<protein>
    <submittedName>
        <fullName evidence="3">MBL fold metallo-hydrolase</fullName>
    </submittedName>
</protein>
<dbReference type="InterPro" id="IPR036866">
    <property type="entry name" value="RibonucZ/Hydroxyglut_hydro"/>
</dbReference>
<dbReference type="Pfam" id="PF00753">
    <property type="entry name" value="Lactamase_B"/>
    <property type="match status" value="1"/>
</dbReference>
<reference evidence="3" key="1">
    <citation type="journal article" date="2021" name="PeerJ">
        <title>Extensive microbial diversity within the chicken gut microbiome revealed by metagenomics and culture.</title>
        <authorList>
            <person name="Gilroy R."/>
            <person name="Ravi A."/>
            <person name="Getino M."/>
            <person name="Pursley I."/>
            <person name="Horton D.L."/>
            <person name="Alikhan N.F."/>
            <person name="Baker D."/>
            <person name="Gharbi K."/>
            <person name="Hall N."/>
            <person name="Watson M."/>
            <person name="Adriaenssens E.M."/>
            <person name="Foster-Nyarko E."/>
            <person name="Jarju S."/>
            <person name="Secka A."/>
            <person name="Antonio M."/>
            <person name="Oren A."/>
            <person name="Chaudhuri R.R."/>
            <person name="La Ragione R."/>
            <person name="Hildebrand F."/>
            <person name="Pallen M.J."/>
        </authorList>
    </citation>
    <scope>NUCLEOTIDE SEQUENCE</scope>
    <source>
        <strain evidence="3">ChiBcec21-2208</strain>
    </source>
</reference>
<evidence type="ECO:0000313" key="3">
    <source>
        <dbReference type="EMBL" id="HJG27897.1"/>
    </source>
</evidence>
<dbReference type="PANTHER" id="PTHR30619">
    <property type="entry name" value="DNA INTERNALIZATION/COMPETENCE PROTEIN COMEC/REC2"/>
    <property type="match status" value="1"/>
</dbReference>
<dbReference type="AlphaFoldDB" id="A0A921LNM3"/>
<feature type="chain" id="PRO_5037340921" evidence="1">
    <location>
        <begin position="33"/>
        <end position="179"/>
    </location>
</feature>
<reference evidence="3" key="2">
    <citation type="submission" date="2021-09" db="EMBL/GenBank/DDBJ databases">
        <authorList>
            <person name="Gilroy R."/>
        </authorList>
    </citation>
    <scope>NUCLEOTIDE SEQUENCE</scope>
    <source>
        <strain evidence="3">ChiBcec21-2208</strain>
    </source>
</reference>
<dbReference type="InterPro" id="IPR001279">
    <property type="entry name" value="Metallo-B-lactamas"/>
</dbReference>
<accession>A0A921LNM3</accession>
<comment type="caution">
    <text evidence="3">The sequence shown here is derived from an EMBL/GenBank/DDBJ whole genome shotgun (WGS) entry which is preliminary data.</text>
</comment>
<dbReference type="SUPFAM" id="SSF56281">
    <property type="entry name" value="Metallo-hydrolase/oxidoreductase"/>
    <property type="match status" value="1"/>
</dbReference>
<name>A0A921LNM3_9FIRM</name>
<organism evidence="3 4">
    <name type="scientific">Subdoligranulum variabile</name>
    <dbReference type="NCBI Taxonomy" id="214851"/>
    <lineage>
        <taxon>Bacteria</taxon>
        <taxon>Bacillati</taxon>
        <taxon>Bacillota</taxon>
        <taxon>Clostridia</taxon>
        <taxon>Eubacteriales</taxon>
        <taxon>Oscillospiraceae</taxon>
        <taxon>Subdoligranulum</taxon>
    </lineage>
</organism>
<dbReference type="EMBL" id="DYVE01000117">
    <property type="protein sequence ID" value="HJG27897.1"/>
    <property type="molecule type" value="Genomic_DNA"/>
</dbReference>
<feature type="domain" description="Metallo-beta-lactamase" evidence="2">
    <location>
        <begin position="66"/>
        <end position="140"/>
    </location>
</feature>
<evidence type="ECO:0000256" key="1">
    <source>
        <dbReference type="SAM" id="SignalP"/>
    </source>
</evidence>
<feature type="signal peptide" evidence="1">
    <location>
        <begin position="1"/>
        <end position="32"/>
    </location>
</feature>
<keyword evidence="1" id="KW-0732">Signal</keyword>
<dbReference type="PANTHER" id="PTHR30619:SF1">
    <property type="entry name" value="RECOMBINATION PROTEIN 2"/>
    <property type="match status" value="1"/>
</dbReference>
<evidence type="ECO:0000259" key="2">
    <source>
        <dbReference type="Pfam" id="PF00753"/>
    </source>
</evidence>
<dbReference type="InterPro" id="IPR052159">
    <property type="entry name" value="Competence_DNA_uptake"/>
</dbReference>